<feature type="non-terminal residue" evidence="1">
    <location>
        <position position="126"/>
    </location>
</feature>
<proteinExistence type="predicted"/>
<name>A0A653D620_CALMS</name>
<organism evidence="1 2">
    <name type="scientific">Callosobruchus maculatus</name>
    <name type="common">Southern cowpea weevil</name>
    <name type="synonym">Pulse bruchid</name>
    <dbReference type="NCBI Taxonomy" id="64391"/>
    <lineage>
        <taxon>Eukaryota</taxon>
        <taxon>Metazoa</taxon>
        <taxon>Ecdysozoa</taxon>
        <taxon>Arthropoda</taxon>
        <taxon>Hexapoda</taxon>
        <taxon>Insecta</taxon>
        <taxon>Pterygota</taxon>
        <taxon>Neoptera</taxon>
        <taxon>Endopterygota</taxon>
        <taxon>Coleoptera</taxon>
        <taxon>Polyphaga</taxon>
        <taxon>Cucujiformia</taxon>
        <taxon>Chrysomeloidea</taxon>
        <taxon>Chrysomelidae</taxon>
        <taxon>Bruchinae</taxon>
        <taxon>Bruchini</taxon>
        <taxon>Callosobruchus</taxon>
    </lineage>
</organism>
<keyword evidence="2" id="KW-1185">Reference proteome</keyword>
<evidence type="ECO:0000313" key="1">
    <source>
        <dbReference type="EMBL" id="VEN55545.1"/>
    </source>
</evidence>
<sequence length="126" mass="14674">MNNEELHEKGGKKLIGYFEFVSDVFLIVISGRQGRCEKFTVFNTLYGHILDSTFVKYIKMVLQNTGKFRADRAEKSTTKGTAPGNREETSEFRLRQAIENDTIDLRYGFDRMKDHQERTGFLLNMH</sequence>
<accession>A0A653D620</accession>
<gene>
    <name evidence="1" type="ORF">CALMAC_LOCUS14694</name>
</gene>
<dbReference type="EMBL" id="CAACVG010010318">
    <property type="protein sequence ID" value="VEN55545.1"/>
    <property type="molecule type" value="Genomic_DNA"/>
</dbReference>
<dbReference type="OrthoDB" id="10060449at2759"/>
<dbReference type="Proteomes" id="UP000410492">
    <property type="component" value="Unassembled WGS sequence"/>
</dbReference>
<reference evidence="1 2" key="1">
    <citation type="submission" date="2019-01" db="EMBL/GenBank/DDBJ databases">
        <authorList>
            <person name="Sayadi A."/>
        </authorList>
    </citation>
    <scope>NUCLEOTIDE SEQUENCE [LARGE SCALE GENOMIC DNA]</scope>
</reference>
<evidence type="ECO:0000313" key="2">
    <source>
        <dbReference type="Proteomes" id="UP000410492"/>
    </source>
</evidence>
<protein>
    <submittedName>
        <fullName evidence="1">Uncharacterized protein</fullName>
    </submittedName>
</protein>
<dbReference type="AlphaFoldDB" id="A0A653D620"/>